<dbReference type="PANTHER" id="PTHR42881:SF2">
    <property type="entry name" value="PROLYL ENDOPEPTIDASE"/>
    <property type="match status" value="1"/>
</dbReference>
<dbReference type="FunFam" id="3.40.50.1820:FF:000005">
    <property type="entry name" value="Prolyl endopeptidase"/>
    <property type="match status" value="1"/>
</dbReference>
<proteinExistence type="inferred from homology"/>
<dbReference type="Pfam" id="PF00326">
    <property type="entry name" value="Peptidase_S9"/>
    <property type="match status" value="1"/>
</dbReference>
<dbReference type="PRINTS" id="PR00862">
    <property type="entry name" value="PROLIGOPTASE"/>
</dbReference>
<evidence type="ECO:0000256" key="6">
    <source>
        <dbReference type="ARBA" id="ARBA00022825"/>
    </source>
</evidence>
<dbReference type="EMBL" id="PIPK01000014">
    <property type="protein sequence ID" value="RUO20081.1"/>
    <property type="molecule type" value="Genomic_DNA"/>
</dbReference>
<reference evidence="10 12" key="1">
    <citation type="journal article" date="2018" name="Front. Microbiol.">
        <title>Genome-Based Analysis Reveals the Taxonomy and Diversity of the Family Idiomarinaceae.</title>
        <authorList>
            <person name="Liu Y."/>
            <person name="Lai Q."/>
            <person name="Shao Z."/>
        </authorList>
    </citation>
    <scope>NUCLEOTIDE SEQUENCE [LARGE SCALE GENOMIC DNA]</scope>
    <source>
        <strain evidence="10 12">CF12-14</strain>
    </source>
</reference>
<keyword evidence="6" id="KW-0720">Serine protease</keyword>
<dbReference type="PROSITE" id="PS00708">
    <property type="entry name" value="PRO_ENDOPEP_SER"/>
    <property type="match status" value="1"/>
</dbReference>
<comment type="caution">
    <text evidence="9">The sequence shown here is derived from an EMBL/GenBank/DDBJ whole genome shotgun (WGS) entry which is preliminary data.</text>
</comment>
<evidence type="ECO:0000259" key="8">
    <source>
        <dbReference type="Pfam" id="PF02897"/>
    </source>
</evidence>
<dbReference type="EC" id="3.4.21.26" evidence="3"/>
<keyword evidence="5" id="KW-0378">Hydrolase</keyword>
<dbReference type="InterPro" id="IPR051167">
    <property type="entry name" value="Prolyl_oligopep/macrocyclase"/>
</dbReference>
<dbReference type="EMBL" id="QLMD01000019">
    <property type="protein sequence ID" value="RAJ93527.1"/>
    <property type="molecule type" value="Genomic_DNA"/>
</dbReference>
<feature type="domain" description="Peptidase S9 prolyl oligopeptidase catalytic" evidence="7">
    <location>
        <begin position="546"/>
        <end position="759"/>
    </location>
</feature>
<evidence type="ECO:0000256" key="2">
    <source>
        <dbReference type="ARBA" id="ARBA00005228"/>
    </source>
</evidence>
<dbReference type="InterPro" id="IPR001375">
    <property type="entry name" value="Peptidase_S9_cat"/>
</dbReference>
<dbReference type="AlphaFoldDB" id="A0A327WR18"/>
<organism evidence="9 11">
    <name type="scientific">Aliidiomarina maris</name>
    <dbReference type="NCBI Taxonomy" id="531312"/>
    <lineage>
        <taxon>Bacteria</taxon>
        <taxon>Pseudomonadati</taxon>
        <taxon>Pseudomonadota</taxon>
        <taxon>Gammaproteobacteria</taxon>
        <taxon>Alteromonadales</taxon>
        <taxon>Idiomarinaceae</taxon>
        <taxon>Aliidiomarina</taxon>
    </lineage>
</organism>
<accession>A0A327WR18</accession>
<evidence type="ECO:0000256" key="1">
    <source>
        <dbReference type="ARBA" id="ARBA00001070"/>
    </source>
</evidence>
<name>A0A327WR18_9GAMM</name>
<dbReference type="GO" id="GO:0005829">
    <property type="term" value="C:cytosol"/>
    <property type="evidence" value="ECO:0007669"/>
    <property type="project" value="TreeGrafter"/>
</dbReference>
<comment type="catalytic activity">
    <reaction evidence="1">
        <text>Hydrolysis of Pro-|-Xaa &gt;&gt; Ala-|-Xaa in oligopeptides.</text>
        <dbReference type="EC" id="3.4.21.26"/>
    </reaction>
</comment>
<dbReference type="PANTHER" id="PTHR42881">
    <property type="entry name" value="PROLYL ENDOPEPTIDASE"/>
    <property type="match status" value="1"/>
</dbReference>
<evidence type="ECO:0000313" key="9">
    <source>
        <dbReference type="EMBL" id="RAJ93527.1"/>
    </source>
</evidence>
<evidence type="ECO:0000313" key="11">
    <source>
        <dbReference type="Proteomes" id="UP000249203"/>
    </source>
</evidence>
<keyword evidence="4" id="KW-0645">Protease</keyword>
<gene>
    <name evidence="9" type="ORF">B0I24_11910</name>
    <name evidence="10" type="ORF">CWE07_12380</name>
</gene>
<dbReference type="InterPro" id="IPR002471">
    <property type="entry name" value="Pept_S9_AS"/>
</dbReference>
<sequence>MFSLAHDDIVAADKDLFGLLPIMNKKSQLHPLSFPAQHLLGRLNPRFASILAASALAVSLTHCTVVEAPEPTVEETSIQYPYTSRSDATDDYHGTTVADPYRWLEATEHPATQQWVDAQNALTDQFFSQQQAEHGFQPRIKQRLTQLWNFPRQSAPTRYGQRYVYWQNNGLQNQNAIYLLEHLDAVPQRILDGNQLSTDGTTAIADISVSPNADYLAYAVAEQGSDWVEWRVRDMHTGQDLNDVIRGVKFTPLAWLPDASGFYYSRYPDTPAGEPDDNQPVAIYFHRLNSAQRNDRNIYDLSRFSAANPYPHMTSDGRFLLARVEHGFDANAIHVLDINQPGARWQPIINQLDGRYEFIASDANLLFFHTTAEAPNGRVIAVDMNRPEASHWQTLIESDGDAAIRDVAYIGGRFFVHRLEQAQSRVDVYSAHGRHQQQLPIAPMSTVHAITGGAEHLEAFIEVESFTQPASVWHYQIDHAEFTQLDTPQPPARLDKLTTRQVWYTSSDGEPVSMFLVHRKDLQLQGNTPTLLYGYGGFNIALTPRFNPHWIAWVERGGVLAVPNLRGGGEYGRDWHLGGTQANKQQVFDDAIYAARWLIDNQYTQPQRLAISGRSNGGLLVGALMIQAPDLFAAALPDVGVFDMLRYHTSSANARSWQSDFGIATDPDMFAALRAYSPLHNVDKPGCYPATLITTGAADNRVAPWHSYKFAASLQYAQHCDAPILLRTWDAVGHGAGSPIWLQIEQAAEQWAFLYQALGLELKPQALQSQAQSSNLTAIP</sequence>
<feature type="domain" description="Peptidase S9A N-terminal" evidence="8">
    <location>
        <begin position="84"/>
        <end position="484"/>
    </location>
</feature>
<dbReference type="InterPro" id="IPR023302">
    <property type="entry name" value="Pept_S9A_N"/>
</dbReference>
<comment type="similarity">
    <text evidence="2">Belongs to the peptidase S9A family.</text>
</comment>
<dbReference type="GO" id="GO:0006508">
    <property type="term" value="P:proteolysis"/>
    <property type="evidence" value="ECO:0007669"/>
    <property type="project" value="UniProtKB-KW"/>
</dbReference>
<evidence type="ECO:0000313" key="12">
    <source>
        <dbReference type="Proteomes" id="UP000287865"/>
    </source>
</evidence>
<evidence type="ECO:0000256" key="5">
    <source>
        <dbReference type="ARBA" id="ARBA00022801"/>
    </source>
</evidence>
<evidence type="ECO:0000256" key="3">
    <source>
        <dbReference type="ARBA" id="ARBA00011897"/>
    </source>
</evidence>
<dbReference type="InterPro" id="IPR029058">
    <property type="entry name" value="AB_hydrolase_fold"/>
</dbReference>
<dbReference type="GO" id="GO:0004252">
    <property type="term" value="F:serine-type endopeptidase activity"/>
    <property type="evidence" value="ECO:0007669"/>
    <property type="project" value="UniProtKB-EC"/>
</dbReference>
<dbReference type="InterPro" id="IPR002470">
    <property type="entry name" value="Peptidase_S9A"/>
</dbReference>
<evidence type="ECO:0000259" key="7">
    <source>
        <dbReference type="Pfam" id="PF00326"/>
    </source>
</evidence>
<evidence type="ECO:0000256" key="4">
    <source>
        <dbReference type="ARBA" id="ARBA00022670"/>
    </source>
</evidence>
<dbReference type="Proteomes" id="UP000249203">
    <property type="component" value="Unassembled WGS sequence"/>
</dbReference>
<evidence type="ECO:0000313" key="10">
    <source>
        <dbReference type="EMBL" id="RUO20081.1"/>
    </source>
</evidence>
<reference evidence="9 11" key="2">
    <citation type="submission" date="2018-06" db="EMBL/GenBank/DDBJ databases">
        <title>Genomic Encyclopedia of Type Strains, Phase III (KMG-III): the genomes of soil and plant-associated and newly described type strains.</title>
        <authorList>
            <person name="Whitman W."/>
        </authorList>
    </citation>
    <scope>NUCLEOTIDE SEQUENCE [LARGE SCALE GENOMIC DNA]</scope>
    <source>
        <strain evidence="9 11">CGMCC 1.15366</strain>
    </source>
</reference>
<protein>
    <recommendedName>
        <fullName evidence="3">prolyl oligopeptidase</fullName>
        <ecNumber evidence="3">3.4.21.26</ecNumber>
    </recommendedName>
</protein>
<dbReference type="SUPFAM" id="SSF50993">
    <property type="entry name" value="Peptidase/esterase 'gauge' domain"/>
    <property type="match status" value="1"/>
</dbReference>
<dbReference type="Gene3D" id="3.40.50.1820">
    <property type="entry name" value="alpha/beta hydrolase"/>
    <property type="match status" value="1"/>
</dbReference>
<dbReference type="GO" id="GO:0070012">
    <property type="term" value="F:oligopeptidase activity"/>
    <property type="evidence" value="ECO:0007669"/>
    <property type="project" value="TreeGrafter"/>
</dbReference>
<dbReference type="SUPFAM" id="SSF53474">
    <property type="entry name" value="alpha/beta-Hydrolases"/>
    <property type="match status" value="1"/>
</dbReference>
<dbReference type="Gene3D" id="2.130.10.120">
    <property type="entry name" value="Prolyl oligopeptidase, N-terminal domain"/>
    <property type="match status" value="1"/>
</dbReference>
<dbReference type="Proteomes" id="UP000287865">
    <property type="component" value="Unassembled WGS sequence"/>
</dbReference>
<keyword evidence="12" id="KW-1185">Reference proteome</keyword>
<dbReference type="Pfam" id="PF02897">
    <property type="entry name" value="Peptidase_S9_N"/>
    <property type="match status" value="1"/>
</dbReference>